<dbReference type="Proteomes" id="UP000250235">
    <property type="component" value="Unassembled WGS sequence"/>
</dbReference>
<sequence length="105" mass="11862">MNTAEQQTLDCIEETRIEAAVEQQDQAANMMHLALVETTEHQAQATEMEDSPAPEEQSPKHSLGMFDFSEEPIDIMHESEDNFPEAAQKFFTDDQPVPIYSTTDT</sequence>
<reference evidence="2 3" key="1">
    <citation type="journal article" date="2015" name="Proc. Natl. Acad. Sci. U.S.A.">
        <title>The resurrection genome of Boea hygrometrica: A blueprint for survival of dehydration.</title>
        <authorList>
            <person name="Xiao L."/>
            <person name="Yang G."/>
            <person name="Zhang L."/>
            <person name="Yang X."/>
            <person name="Zhao S."/>
            <person name="Ji Z."/>
            <person name="Zhou Q."/>
            <person name="Hu M."/>
            <person name="Wang Y."/>
            <person name="Chen M."/>
            <person name="Xu Y."/>
            <person name="Jin H."/>
            <person name="Xiao X."/>
            <person name="Hu G."/>
            <person name="Bao F."/>
            <person name="Hu Y."/>
            <person name="Wan P."/>
            <person name="Li L."/>
            <person name="Deng X."/>
            <person name="Kuang T."/>
            <person name="Xiang C."/>
            <person name="Zhu J.K."/>
            <person name="Oliver M.J."/>
            <person name="He Y."/>
        </authorList>
    </citation>
    <scope>NUCLEOTIDE SEQUENCE [LARGE SCALE GENOMIC DNA]</scope>
    <source>
        <strain evidence="3">cv. XS01</strain>
    </source>
</reference>
<name>A0A2Z7DIK6_9LAMI</name>
<dbReference type="EMBL" id="KQ987249">
    <property type="protein sequence ID" value="KZV57813.1"/>
    <property type="molecule type" value="Genomic_DNA"/>
</dbReference>
<evidence type="ECO:0000313" key="2">
    <source>
        <dbReference type="EMBL" id="KZV57813.1"/>
    </source>
</evidence>
<accession>A0A2Z7DIK6</accession>
<evidence type="ECO:0000313" key="3">
    <source>
        <dbReference type="Proteomes" id="UP000250235"/>
    </source>
</evidence>
<organism evidence="2 3">
    <name type="scientific">Dorcoceras hygrometricum</name>
    <dbReference type="NCBI Taxonomy" id="472368"/>
    <lineage>
        <taxon>Eukaryota</taxon>
        <taxon>Viridiplantae</taxon>
        <taxon>Streptophyta</taxon>
        <taxon>Embryophyta</taxon>
        <taxon>Tracheophyta</taxon>
        <taxon>Spermatophyta</taxon>
        <taxon>Magnoliopsida</taxon>
        <taxon>eudicotyledons</taxon>
        <taxon>Gunneridae</taxon>
        <taxon>Pentapetalae</taxon>
        <taxon>asterids</taxon>
        <taxon>lamiids</taxon>
        <taxon>Lamiales</taxon>
        <taxon>Gesneriaceae</taxon>
        <taxon>Didymocarpoideae</taxon>
        <taxon>Trichosporeae</taxon>
        <taxon>Loxocarpinae</taxon>
        <taxon>Dorcoceras</taxon>
    </lineage>
</organism>
<protein>
    <submittedName>
        <fullName evidence="2">Uncharacterized protein</fullName>
    </submittedName>
</protein>
<evidence type="ECO:0000256" key="1">
    <source>
        <dbReference type="SAM" id="MobiDB-lite"/>
    </source>
</evidence>
<proteinExistence type="predicted"/>
<dbReference type="AlphaFoldDB" id="A0A2Z7DIK6"/>
<keyword evidence="3" id="KW-1185">Reference proteome</keyword>
<feature type="region of interest" description="Disordered" evidence="1">
    <location>
        <begin position="40"/>
        <end position="64"/>
    </location>
</feature>
<gene>
    <name evidence="2" type="ORF">F511_21323</name>
</gene>